<reference evidence="3 4" key="2">
    <citation type="submission" date="2018-06" db="EMBL/GenBank/DDBJ databases">
        <title>Metagenomic assembly of (sub)arctic Cyanobacteria and their associated microbiome from non-axenic cultures.</title>
        <authorList>
            <person name="Baurain D."/>
        </authorList>
    </citation>
    <scope>NUCLEOTIDE SEQUENCE [LARGE SCALE GENOMIC DNA]</scope>
    <source>
        <strain evidence="3">ULC066bin1</strain>
    </source>
</reference>
<dbReference type="Pfam" id="PF13767">
    <property type="entry name" value="DUF4168"/>
    <property type="match status" value="1"/>
</dbReference>
<keyword evidence="1" id="KW-0472">Membrane</keyword>
<feature type="transmembrane region" description="Helical" evidence="1">
    <location>
        <begin position="21"/>
        <end position="41"/>
    </location>
</feature>
<dbReference type="AlphaFoldDB" id="A0A2W4VUH0"/>
<organism evidence="3 4">
    <name type="scientific">Pseudanabaena frigida</name>
    <dbReference type="NCBI Taxonomy" id="945775"/>
    <lineage>
        <taxon>Bacteria</taxon>
        <taxon>Bacillati</taxon>
        <taxon>Cyanobacteriota</taxon>
        <taxon>Cyanophyceae</taxon>
        <taxon>Pseudanabaenales</taxon>
        <taxon>Pseudanabaenaceae</taxon>
        <taxon>Pseudanabaena</taxon>
    </lineage>
</organism>
<protein>
    <recommendedName>
        <fullName evidence="2">DUF4168 domain-containing protein</fullName>
    </recommendedName>
</protein>
<dbReference type="Proteomes" id="UP000249467">
    <property type="component" value="Unassembled WGS sequence"/>
</dbReference>
<dbReference type="InterPro" id="IPR025433">
    <property type="entry name" value="DUF4168"/>
</dbReference>
<dbReference type="EMBL" id="QBML01000046">
    <property type="protein sequence ID" value="PZO36006.1"/>
    <property type="molecule type" value="Genomic_DNA"/>
</dbReference>
<accession>A0A2W4VUH0</accession>
<evidence type="ECO:0000313" key="4">
    <source>
        <dbReference type="Proteomes" id="UP000249467"/>
    </source>
</evidence>
<keyword evidence="1" id="KW-0812">Transmembrane</keyword>
<feature type="domain" description="DUF4168" evidence="2">
    <location>
        <begin position="75"/>
        <end position="170"/>
    </location>
</feature>
<keyword evidence="1" id="KW-1133">Transmembrane helix</keyword>
<proteinExistence type="predicted"/>
<reference evidence="3 4" key="1">
    <citation type="submission" date="2018-04" db="EMBL/GenBank/DDBJ databases">
        <authorList>
            <person name="Go L.Y."/>
            <person name="Mitchell J.A."/>
        </authorList>
    </citation>
    <scope>NUCLEOTIDE SEQUENCE [LARGE SCALE GENOMIC DNA]</scope>
    <source>
        <strain evidence="3">ULC066bin1</strain>
    </source>
</reference>
<gene>
    <name evidence="3" type="ORF">DCF19_22650</name>
</gene>
<evidence type="ECO:0000313" key="3">
    <source>
        <dbReference type="EMBL" id="PZO36006.1"/>
    </source>
</evidence>
<evidence type="ECO:0000259" key="2">
    <source>
        <dbReference type="Pfam" id="PF13767"/>
    </source>
</evidence>
<comment type="caution">
    <text evidence="3">The sequence shown here is derived from an EMBL/GenBank/DDBJ whole genome shotgun (WGS) entry which is preliminary data.</text>
</comment>
<sequence length="181" mass="20935">MNIWYQRHSSYFLNNYLKRHLNQRLGTISLFGLCMLIGAIADPKIMGDRVLASAETCTRASSLQNFLTKVTLGEDRITRYASAVNAIENKRLEIFRVAKSNPDWSNIASLAESQQTKVCDLSQRPEFLQNLCNQLRSYSEEEICRYGFTNKEFNQITLEQMQNAKLRSQIQDKQMQLRGNK</sequence>
<evidence type="ECO:0000256" key="1">
    <source>
        <dbReference type="SAM" id="Phobius"/>
    </source>
</evidence>
<name>A0A2W4VUH0_9CYAN</name>